<feature type="transmembrane region" description="Helical" evidence="7">
    <location>
        <begin position="20"/>
        <end position="37"/>
    </location>
</feature>
<sequence length="275" mass="30742">MIDYPDINPEIVRVGPLAVRWYGMMYLIGFASSYLLVRKQIKERESMKAGRAGSASGPDGRTLPLAEVDTLYTYLIVGLLLGARLGYALFYNFSYYLRHPLEVFAVWQGGMSFHGGFIGSVIAGLLFCRHFKVDFWHAADLVIVTAPIGIGLGRIGNFINAELYGRPTDVPWAMVFPGAGPLPRHPSQLYEFFLEGVVLFAILWTLRGKEVKRGVLTSLFIILYGSFRFFVEFFREPDIQLGFVLGFLTMGQVLSGLMVLAGVLLFLYRKRASSA</sequence>
<feature type="transmembrane region" description="Helical" evidence="7">
    <location>
        <begin position="213"/>
        <end position="231"/>
    </location>
</feature>
<dbReference type="NCBIfam" id="TIGR00544">
    <property type="entry name" value="lgt"/>
    <property type="match status" value="1"/>
</dbReference>
<keyword evidence="4 7" id="KW-0812">Transmembrane</keyword>
<evidence type="ECO:0000256" key="2">
    <source>
        <dbReference type="ARBA" id="ARBA00022475"/>
    </source>
</evidence>
<evidence type="ECO:0000256" key="4">
    <source>
        <dbReference type="ARBA" id="ARBA00022692"/>
    </source>
</evidence>
<dbReference type="Pfam" id="PF01790">
    <property type="entry name" value="LGT"/>
    <property type="match status" value="1"/>
</dbReference>
<dbReference type="PROSITE" id="PS01311">
    <property type="entry name" value="LGT"/>
    <property type="match status" value="1"/>
</dbReference>
<evidence type="ECO:0000313" key="8">
    <source>
        <dbReference type="EMBL" id="MBZ0158472.1"/>
    </source>
</evidence>
<evidence type="ECO:0000256" key="7">
    <source>
        <dbReference type="HAMAP-Rule" id="MF_01147"/>
    </source>
</evidence>
<evidence type="ECO:0000256" key="6">
    <source>
        <dbReference type="ARBA" id="ARBA00023136"/>
    </source>
</evidence>
<comment type="function">
    <text evidence="7">Catalyzes the transfer of the diacylglyceryl group from phosphatidylglycerol to the sulfhydryl group of the N-terminal cysteine of a prolipoprotein, the first step in the formation of mature lipoproteins.</text>
</comment>
<dbReference type="PANTHER" id="PTHR30589:SF0">
    <property type="entry name" value="PHOSPHATIDYLGLYCEROL--PROLIPOPROTEIN DIACYLGLYCERYL TRANSFERASE"/>
    <property type="match status" value="1"/>
</dbReference>
<feature type="binding site" evidence="7">
    <location>
        <position position="154"/>
    </location>
    <ligand>
        <name>a 1,2-diacyl-sn-glycero-3-phospho-(1'-sn-glycerol)</name>
        <dbReference type="ChEBI" id="CHEBI:64716"/>
    </ligand>
</feature>
<keyword evidence="3 7" id="KW-0808">Transferase</keyword>
<comment type="similarity">
    <text evidence="1 7">Belongs to the Lgt family.</text>
</comment>
<dbReference type="AlphaFoldDB" id="A0A953SFG2"/>
<keyword evidence="2 7" id="KW-1003">Cell membrane</keyword>
<organism evidence="8 9">
    <name type="scientific">Candidatus Nitrobium versatile</name>
    <dbReference type="NCBI Taxonomy" id="2884831"/>
    <lineage>
        <taxon>Bacteria</taxon>
        <taxon>Pseudomonadati</taxon>
        <taxon>Nitrospirota</taxon>
        <taxon>Nitrospiria</taxon>
        <taxon>Nitrospirales</taxon>
        <taxon>Nitrospiraceae</taxon>
        <taxon>Candidatus Nitrobium</taxon>
    </lineage>
</organism>
<dbReference type="GO" id="GO:0042158">
    <property type="term" value="P:lipoprotein biosynthetic process"/>
    <property type="evidence" value="ECO:0007669"/>
    <property type="project" value="UniProtKB-UniRule"/>
</dbReference>
<evidence type="ECO:0000256" key="1">
    <source>
        <dbReference type="ARBA" id="ARBA00007150"/>
    </source>
</evidence>
<accession>A0A953SFG2</accession>
<dbReference type="EC" id="2.5.1.145" evidence="7"/>
<evidence type="ECO:0000256" key="5">
    <source>
        <dbReference type="ARBA" id="ARBA00022989"/>
    </source>
</evidence>
<reference evidence="8" key="2">
    <citation type="submission" date="2021-08" db="EMBL/GenBank/DDBJ databases">
        <authorList>
            <person name="Dalcin Martins P."/>
        </authorList>
    </citation>
    <scope>NUCLEOTIDE SEQUENCE</scope>
    <source>
        <strain evidence="8">MAG_39</strain>
    </source>
</reference>
<dbReference type="HAMAP" id="MF_01147">
    <property type="entry name" value="Lgt"/>
    <property type="match status" value="1"/>
</dbReference>
<gene>
    <name evidence="7 8" type="primary">lgt</name>
    <name evidence="8" type="ORF">K8I29_19920</name>
</gene>
<proteinExistence type="inferred from homology"/>
<dbReference type="GO" id="GO:0005886">
    <property type="term" value="C:plasma membrane"/>
    <property type="evidence" value="ECO:0007669"/>
    <property type="project" value="UniProtKB-SubCell"/>
</dbReference>
<keyword evidence="5 7" id="KW-1133">Transmembrane helix</keyword>
<dbReference type="EMBL" id="JAIOIV010000155">
    <property type="protein sequence ID" value="MBZ0158472.1"/>
    <property type="molecule type" value="Genomic_DNA"/>
</dbReference>
<reference evidence="8" key="1">
    <citation type="journal article" date="2021" name="bioRxiv">
        <title>Unraveling nitrogen, sulfur and carbon metabolic pathways and microbial community transcriptional responses to substrate deprivation and toxicity stresses in a bioreactor mimicking anoxic brackish coastal sediment conditions.</title>
        <authorList>
            <person name="Martins P.D."/>
            <person name="Echeveste M.J."/>
            <person name="Arshad A."/>
            <person name="Kurth J."/>
            <person name="Ouboter H."/>
            <person name="Jetten M.S.M."/>
            <person name="Welte C.U."/>
        </authorList>
    </citation>
    <scope>NUCLEOTIDE SEQUENCE</scope>
    <source>
        <strain evidence="8">MAG_39</strain>
    </source>
</reference>
<evidence type="ECO:0000256" key="3">
    <source>
        <dbReference type="ARBA" id="ARBA00022679"/>
    </source>
</evidence>
<keyword evidence="6 7" id="KW-0472">Membrane</keyword>
<dbReference type="Proteomes" id="UP000705867">
    <property type="component" value="Unassembled WGS sequence"/>
</dbReference>
<dbReference type="InterPro" id="IPR001640">
    <property type="entry name" value="Lgt"/>
</dbReference>
<feature type="transmembrane region" description="Helical" evidence="7">
    <location>
        <begin position="243"/>
        <end position="268"/>
    </location>
</feature>
<name>A0A953SFG2_9BACT</name>
<dbReference type="GO" id="GO:0008961">
    <property type="term" value="F:phosphatidylglycerol-prolipoprotein diacylglyceryl transferase activity"/>
    <property type="evidence" value="ECO:0007669"/>
    <property type="project" value="UniProtKB-UniRule"/>
</dbReference>
<comment type="subcellular location">
    <subcellularLocation>
        <location evidence="7">Cell membrane</location>
        <topology evidence="7">Multi-pass membrane protein</topology>
    </subcellularLocation>
</comment>
<protein>
    <recommendedName>
        <fullName evidence="7">Phosphatidylglycerol--prolipoprotein diacylglyceryl transferase</fullName>
        <ecNumber evidence="7">2.5.1.145</ecNumber>
    </recommendedName>
</protein>
<feature type="transmembrane region" description="Helical" evidence="7">
    <location>
        <begin position="71"/>
        <end position="93"/>
    </location>
</feature>
<feature type="transmembrane region" description="Helical" evidence="7">
    <location>
        <begin position="105"/>
        <end position="128"/>
    </location>
</feature>
<dbReference type="PANTHER" id="PTHR30589">
    <property type="entry name" value="PROLIPOPROTEIN DIACYLGLYCERYL TRANSFERASE"/>
    <property type="match status" value="1"/>
</dbReference>
<comment type="pathway">
    <text evidence="7">Protein modification; lipoprotein biosynthesis (diacylglyceryl transfer).</text>
</comment>
<comment type="catalytic activity">
    <reaction evidence="7">
        <text>L-cysteinyl-[prolipoprotein] + a 1,2-diacyl-sn-glycero-3-phospho-(1'-sn-glycerol) = an S-1,2-diacyl-sn-glyceryl-L-cysteinyl-[prolipoprotein] + sn-glycerol 1-phosphate + H(+)</text>
        <dbReference type="Rhea" id="RHEA:56712"/>
        <dbReference type="Rhea" id="RHEA-COMP:14679"/>
        <dbReference type="Rhea" id="RHEA-COMP:14680"/>
        <dbReference type="ChEBI" id="CHEBI:15378"/>
        <dbReference type="ChEBI" id="CHEBI:29950"/>
        <dbReference type="ChEBI" id="CHEBI:57685"/>
        <dbReference type="ChEBI" id="CHEBI:64716"/>
        <dbReference type="ChEBI" id="CHEBI:140658"/>
        <dbReference type="EC" id="2.5.1.145"/>
    </reaction>
</comment>
<comment type="caution">
    <text evidence="8">The sequence shown here is derived from an EMBL/GenBank/DDBJ whole genome shotgun (WGS) entry which is preliminary data.</text>
</comment>
<evidence type="ECO:0000313" key="9">
    <source>
        <dbReference type="Proteomes" id="UP000705867"/>
    </source>
</evidence>